<evidence type="ECO:0000256" key="1">
    <source>
        <dbReference type="ARBA" id="ARBA00004496"/>
    </source>
</evidence>
<dbReference type="InParanoid" id="A0A3P8VLX6"/>
<reference evidence="5" key="3">
    <citation type="submission" date="2025-09" db="UniProtKB">
        <authorList>
            <consortium name="Ensembl"/>
        </authorList>
    </citation>
    <scope>IDENTIFICATION</scope>
</reference>
<evidence type="ECO:0000256" key="3">
    <source>
        <dbReference type="ARBA" id="ARBA00022490"/>
    </source>
</evidence>
<evidence type="ECO:0000313" key="6">
    <source>
        <dbReference type="Proteomes" id="UP000265120"/>
    </source>
</evidence>
<dbReference type="Ensembl" id="ENSCSET00000015540.1">
    <property type="protein sequence ID" value="ENSCSEP00000015352.1"/>
    <property type="gene ID" value="ENSCSEG00000009869.1"/>
</dbReference>
<reference evidence="5" key="2">
    <citation type="submission" date="2025-08" db="UniProtKB">
        <authorList>
            <consortium name="Ensembl"/>
        </authorList>
    </citation>
    <scope>IDENTIFICATION</scope>
</reference>
<dbReference type="FunFam" id="3.30.870.10:FF:000004">
    <property type="entry name" value="protein FAM83H isoform X2"/>
    <property type="match status" value="1"/>
</dbReference>
<dbReference type="OrthoDB" id="9882762at2759"/>
<dbReference type="GO" id="GO:0007165">
    <property type="term" value="P:signal transduction"/>
    <property type="evidence" value="ECO:0007669"/>
    <property type="project" value="TreeGrafter"/>
</dbReference>
<evidence type="ECO:0000256" key="2">
    <source>
        <dbReference type="ARBA" id="ARBA00006937"/>
    </source>
</evidence>
<proteinExistence type="inferred from homology"/>
<dbReference type="AlphaFoldDB" id="A0A3P8VLX6"/>
<dbReference type="CTD" id="81610"/>
<dbReference type="FunCoup" id="A0A3P8VLX6">
    <property type="interactions" value="1189"/>
</dbReference>
<dbReference type="GeneTree" id="ENSGT00940000158405"/>
<dbReference type="GO" id="GO:0005829">
    <property type="term" value="C:cytosol"/>
    <property type="evidence" value="ECO:0007669"/>
    <property type="project" value="TreeGrafter"/>
</dbReference>
<keyword evidence="3" id="KW-0963">Cytoplasm</keyword>
<comment type="subcellular location">
    <subcellularLocation>
        <location evidence="1">Cytoplasm</location>
    </subcellularLocation>
</comment>
<dbReference type="GO" id="GO:1902480">
    <property type="term" value="P:protein localization to mitotic spindle"/>
    <property type="evidence" value="ECO:0007669"/>
    <property type="project" value="TreeGrafter"/>
</dbReference>
<sequence>MNLSQCWEDSPLRLGLKQPGGKEVSLKEVYNERHRLALEELLSGGVQRFLDFLSKEGLPNFLSDDEIQRISSAAVSPRFAHSHVGEEQSLSSAVDCSSVTYFPDVSDLEPPMLELGWPAFTAGSYRGVTRAVAYFQPSYGESIYSCKEAVRRMIKSAREVIAIVTDSLTDLEIFKDLQEASAQRKVPVYILLDLICAPAFLKMCRNLGVRLDDLQHMRVRTVTGSTYYTRSGAKITGNVHERFMLIDGNKVATGSYRFDWTDGKLNSSNLVELSGQITEKFDEEFRILYAQSLPINTHVSPVVGNITEQMIKASVPSSPALTRVRAVEPVCLTSTPNHKLQRVAEQHMCESPAAARGEICLAPSVSATGEKWNELQHMQGEEILAGCTTQLFPADQMVEKEAATTGATACNAFTQTSRLVADGVTQTDQTAADHPDVITQSNTRADKNTLSSFTPSRHKIPILPPPDNTLKDCFQKLARERQYYYCSIRSKLEHMVTTLSQRQELGDISNMALGLGTHSRQRVHKDWKEEPNPRMLVEGVGTWPRSRCMH</sequence>
<evidence type="ECO:0000313" key="5">
    <source>
        <dbReference type="Ensembl" id="ENSCSEP00000015352.1"/>
    </source>
</evidence>
<dbReference type="STRING" id="244447.ENSCSEP00000015352"/>
<dbReference type="InterPro" id="IPR050944">
    <property type="entry name" value="FAM83"/>
</dbReference>
<dbReference type="Proteomes" id="UP000265120">
    <property type="component" value="Chromosome 11"/>
</dbReference>
<organism evidence="5 6">
    <name type="scientific">Cynoglossus semilaevis</name>
    <name type="common">Tongue sole</name>
    <dbReference type="NCBI Taxonomy" id="244447"/>
    <lineage>
        <taxon>Eukaryota</taxon>
        <taxon>Metazoa</taxon>
        <taxon>Chordata</taxon>
        <taxon>Craniata</taxon>
        <taxon>Vertebrata</taxon>
        <taxon>Euteleostomi</taxon>
        <taxon>Actinopterygii</taxon>
        <taxon>Neopterygii</taxon>
        <taxon>Teleostei</taxon>
        <taxon>Neoteleostei</taxon>
        <taxon>Acanthomorphata</taxon>
        <taxon>Carangaria</taxon>
        <taxon>Pleuronectiformes</taxon>
        <taxon>Pleuronectoidei</taxon>
        <taxon>Cynoglossidae</taxon>
        <taxon>Cynoglossinae</taxon>
        <taxon>Cynoglossus</taxon>
    </lineage>
</organism>
<dbReference type="InterPro" id="IPR012461">
    <property type="entry name" value="SACK1"/>
</dbReference>
<feature type="domain" description="Scaffolding anchor of CK1" evidence="4">
    <location>
        <begin position="23"/>
        <end position="293"/>
    </location>
</feature>
<dbReference type="GO" id="GO:0019901">
    <property type="term" value="F:protein kinase binding"/>
    <property type="evidence" value="ECO:0007669"/>
    <property type="project" value="TreeGrafter"/>
</dbReference>
<keyword evidence="6" id="KW-1185">Reference proteome</keyword>
<name>A0A3P8VLX6_CYNSE</name>
<evidence type="ECO:0000259" key="4">
    <source>
        <dbReference type="Pfam" id="PF07894"/>
    </source>
</evidence>
<dbReference type="PANTHER" id="PTHR16181">
    <property type="entry name" value="PROTEIN FAM83A-RELATED"/>
    <property type="match status" value="1"/>
</dbReference>
<dbReference type="PANTHER" id="PTHR16181:SF29">
    <property type="entry name" value="PROTEIN FAM83A-RELATED"/>
    <property type="match status" value="1"/>
</dbReference>
<dbReference type="RefSeq" id="XP_008318738.1">
    <property type="nucleotide sequence ID" value="XM_008320516.3"/>
</dbReference>
<accession>A0A3P8VLX6</accession>
<dbReference type="KEGG" id="csem:103386316"/>
<dbReference type="GO" id="GO:0032006">
    <property type="term" value="P:regulation of TOR signaling"/>
    <property type="evidence" value="ECO:0007669"/>
    <property type="project" value="TreeGrafter"/>
</dbReference>
<dbReference type="Gene3D" id="3.30.870.10">
    <property type="entry name" value="Endonuclease Chain A"/>
    <property type="match status" value="1"/>
</dbReference>
<dbReference type="SUPFAM" id="SSF56024">
    <property type="entry name" value="Phospholipase D/nuclease"/>
    <property type="match status" value="1"/>
</dbReference>
<dbReference type="GO" id="GO:0070372">
    <property type="term" value="P:regulation of ERK1 and ERK2 cascade"/>
    <property type="evidence" value="ECO:0007669"/>
    <property type="project" value="TreeGrafter"/>
</dbReference>
<comment type="similarity">
    <text evidence="2">Belongs to the FAM83 family.</text>
</comment>
<reference evidence="5 6" key="1">
    <citation type="journal article" date="2014" name="Nat. Genet.">
        <title>Whole-genome sequence of a flatfish provides insights into ZW sex chromosome evolution and adaptation to a benthic lifestyle.</title>
        <authorList>
            <person name="Chen S."/>
            <person name="Zhang G."/>
            <person name="Shao C."/>
            <person name="Huang Q."/>
            <person name="Liu G."/>
            <person name="Zhang P."/>
            <person name="Song W."/>
            <person name="An N."/>
            <person name="Chalopin D."/>
            <person name="Volff J.N."/>
            <person name="Hong Y."/>
            <person name="Li Q."/>
            <person name="Sha Z."/>
            <person name="Zhou H."/>
            <person name="Xie M."/>
            <person name="Yu Q."/>
            <person name="Liu Y."/>
            <person name="Xiang H."/>
            <person name="Wang N."/>
            <person name="Wu K."/>
            <person name="Yang C."/>
            <person name="Zhou Q."/>
            <person name="Liao X."/>
            <person name="Yang L."/>
            <person name="Hu Q."/>
            <person name="Zhang J."/>
            <person name="Meng L."/>
            <person name="Jin L."/>
            <person name="Tian Y."/>
            <person name="Lian J."/>
            <person name="Yang J."/>
            <person name="Miao G."/>
            <person name="Liu S."/>
            <person name="Liang Z."/>
            <person name="Yan F."/>
            <person name="Li Y."/>
            <person name="Sun B."/>
            <person name="Zhang H."/>
            <person name="Zhang J."/>
            <person name="Zhu Y."/>
            <person name="Du M."/>
            <person name="Zhao Y."/>
            <person name="Schartl M."/>
            <person name="Tang Q."/>
            <person name="Wang J."/>
        </authorList>
    </citation>
    <scope>NUCLEOTIDE SEQUENCE</scope>
</reference>
<protein>
    <submittedName>
        <fullName evidence="5">Family with sequence similarity 83 member D</fullName>
    </submittedName>
</protein>
<dbReference type="Pfam" id="PF07894">
    <property type="entry name" value="SACK1"/>
    <property type="match status" value="1"/>
</dbReference>
<dbReference type="GO" id="GO:0097431">
    <property type="term" value="C:mitotic spindle pole"/>
    <property type="evidence" value="ECO:0007669"/>
    <property type="project" value="TreeGrafter"/>
</dbReference>
<dbReference type="GO" id="GO:1902808">
    <property type="term" value="P:positive regulation of cell cycle G1/S phase transition"/>
    <property type="evidence" value="ECO:0007669"/>
    <property type="project" value="TreeGrafter"/>
</dbReference>
<dbReference type="GeneID" id="103386316"/>